<gene>
    <name evidence="2" type="ORF">GSLYS_00014524001</name>
</gene>
<evidence type="ECO:0000313" key="3">
    <source>
        <dbReference type="Proteomes" id="UP001497497"/>
    </source>
</evidence>
<evidence type="ECO:0000256" key="1">
    <source>
        <dbReference type="SAM" id="Phobius"/>
    </source>
</evidence>
<organism evidence="2 3">
    <name type="scientific">Lymnaea stagnalis</name>
    <name type="common">Great pond snail</name>
    <name type="synonym">Helix stagnalis</name>
    <dbReference type="NCBI Taxonomy" id="6523"/>
    <lineage>
        <taxon>Eukaryota</taxon>
        <taxon>Metazoa</taxon>
        <taxon>Spiralia</taxon>
        <taxon>Lophotrochozoa</taxon>
        <taxon>Mollusca</taxon>
        <taxon>Gastropoda</taxon>
        <taxon>Heterobranchia</taxon>
        <taxon>Euthyneura</taxon>
        <taxon>Panpulmonata</taxon>
        <taxon>Hygrophila</taxon>
        <taxon>Lymnaeoidea</taxon>
        <taxon>Lymnaeidae</taxon>
        <taxon>Lymnaea</taxon>
    </lineage>
</organism>
<dbReference type="PANTHER" id="PTHR45985:SF3">
    <property type="entry name" value="CHITIN DEACETYLASE-LIKE 4"/>
    <property type="match status" value="1"/>
</dbReference>
<comment type="caution">
    <text evidence="2">The sequence shown here is derived from an EMBL/GenBank/DDBJ whole genome shotgun (WGS) entry which is preliminary data.</text>
</comment>
<proteinExistence type="predicted"/>
<dbReference type="SUPFAM" id="SSF88713">
    <property type="entry name" value="Glycoside hydrolase/deacetylase"/>
    <property type="match status" value="1"/>
</dbReference>
<dbReference type="InterPro" id="IPR011330">
    <property type="entry name" value="Glyco_hydro/deAcase_b/a-brl"/>
</dbReference>
<dbReference type="PANTHER" id="PTHR45985">
    <property type="match status" value="1"/>
</dbReference>
<dbReference type="AlphaFoldDB" id="A0AAV2I6F7"/>
<dbReference type="EMBL" id="CAXITT010000403">
    <property type="protein sequence ID" value="CAL1540875.1"/>
    <property type="molecule type" value="Genomic_DNA"/>
</dbReference>
<feature type="transmembrane region" description="Helical" evidence="1">
    <location>
        <begin position="20"/>
        <end position="41"/>
    </location>
</feature>
<sequence length="516" mass="60324">MECLTKIKCNQNIISCTFHVVKIANTMVILSVVFILLTFHLNVLEAQHDSCSRHTCHAPACRCPAHSIPGNLRPDKVPQMVLIAFDDAVNWDNWQYYLRLFPPDGRRKNPNGCPISSTFFVSHNFTDYCMVRKLYARGMEIGDHSVTHKLPRLWWTDADKAAMEFEVLGQRANLAEQAHIPTSEIRGWRSPFLQPAGDDLFSVLYENNFTYDATMTYSFPKNLYSPVLWPFTLDYGYTLVCNIARCPQHKYPGLWILPVVVLMDYREQKPCAYVDDCANMPRDKNEAYQMLWKNFLRNYRSNRAPLYLNLHSPWLNTEYQLDAMDEFIEKMTTMDDVYLVTVTQALQWQMEPTSLEDLHEFKPFQCPQFEPNMEDRKVCKFTFKPNTAVETRHEKEVSHNSDSVHHSSNKYFNQNHNKLNNENDNVIQNTTPKKNIIKHFGYIDKSSVTGDEKASHGKIKEIDNNQNDENINIHHNHNHRTHKPWFLKGSASTFQLHFSVLTSHFLFIYYVCKQFN</sequence>
<keyword evidence="3" id="KW-1185">Reference proteome</keyword>
<protein>
    <recommendedName>
        <fullName evidence="4">NodB homology domain-containing protein</fullName>
    </recommendedName>
</protein>
<reference evidence="2 3" key="1">
    <citation type="submission" date="2024-04" db="EMBL/GenBank/DDBJ databases">
        <authorList>
            <consortium name="Genoscope - CEA"/>
            <person name="William W."/>
        </authorList>
    </citation>
    <scope>NUCLEOTIDE SEQUENCE [LARGE SCALE GENOMIC DNA]</scope>
</reference>
<dbReference type="Gene3D" id="3.20.20.370">
    <property type="entry name" value="Glycoside hydrolase/deacetylase"/>
    <property type="match status" value="1"/>
</dbReference>
<keyword evidence="1" id="KW-0472">Membrane</keyword>
<dbReference type="InterPro" id="IPR052740">
    <property type="entry name" value="CE4"/>
</dbReference>
<name>A0AAV2I6F7_LYMST</name>
<keyword evidence="1" id="KW-0812">Transmembrane</keyword>
<evidence type="ECO:0008006" key="4">
    <source>
        <dbReference type="Google" id="ProtNLM"/>
    </source>
</evidence>
<evidence type="ECO:0000313" key="2">
    <source>
        <dbReference type="EMBL" id="CAL1540875.1"/>
    </source>
</evidence>
<dbReference type="Proteomes" id="UP001497497">
    <property type="component" value="Unassembled WGS sequence"/>
</dbReference>
<keyword evidence="1" id="KW-1133">Transmembrane helix</keyword>
<dbReference type="GO" id="GO:0005975">
    <property type="term" value="P:carbohydrate metabolic process"/>
    <property type="evidence" value="ECO:0007669"/>
    <property type="project" value="InterPro"/>
</dbReference>
<accession>A0AAV2I6F7</accession>